<keyword evidence="2" id="KW-1185">Reference proteome</keyword>
<gene>
    <name evidence="1" type="ORF">NCTC11048_02526</name>
</gene>
<reference evidence="1 2" key="1">
    <citation type="submission" date="2018-06" db="EMBL/GenBank/DDBJ databases">
        <authorList>
            <consortium name="Pathogen Informatics"/>
            <person name="Doyle S."/>
        </authorList>
    </citation>
    <scope>NUCLEOTIDE SEQUENCE [LARGE SCALE GENOMIC DNA]</scope>
    <source>
        <strain evidence="2">NCTC 11048</strain>
    </source>
</reference>
<dbReference type="EMBL" id="UHDP01000003">
    <property type="protein sequence ID" value="SUM47445.1"/>
    <property type="molecule type" value="Genomic_DNA"/>
</dbReference>
<protein>
    <submittedName>
        <fullName evidence="1">Uncharacterized protein</fullName>
    </submittedName>
</protein>
<dbReference type="Proteomes" id="UP000255549">
    <property type="component" value="Unassembled WGS sequence"/>
</dbReference>
<name>A0A380G8N4_STAIN</name>
<evidence type="ECO:0000313" key="2">
    <source>
        <dbReference type="Proteomes" id="UP000255549"/>
    </source>
</evidence>
<organism evidence="1 2">
    <name type="scientific">Staphylococcus intermedius NCTC 11048</name>
    <dbReference type="NCBI Taxonomy" id="1141106"/>
    <lineage>
        <taxon>Bacteria</taxon>
        <taxon>Bacillati</taxon>
        <taxon>Bacillota</taxon>
        <taxon>Bacilli</taxon>
        <taxon>Bacillales</taxon>
        <taxon>Staphylococcaceae</taxon>
        <taxon>Staphylococcus</taxon>
        <taxon>Staphylococcus intermedius group</taxon>
    </lineage>
</organism>
<evidence type="ECO:0000313" key="1">
    <source>
        <dbReference type="EMBL" id="SUM47445.1"/>
    </source>
</evidence>
<proteinExistence type="predicted"/>
<accession>A0A380G8N4</accession>
<dbReference type="AlphaFoldDB" id="A0A380G8N4"/>
<sequence>MKRIVNMLIRLVVYRVIGKFINQKMNDRQRKNK</sequence>